<evidence type="ECO:0000313" key="2">
    <source>
        <dbReference type="Proteomes" id="UP000325315"/>
    </source>
</evidence>
<dbReference type="Gene3D" id="3.30.420.10">
    <property type="entry name" value="Ribonuclease H-like superfamily/Ribonuclease H"/>
    <property type="match status" value="1"/>
</dbReference>
<protein>
    <recommendedName>
        <fullName evidence="3">DNA/RNA polymerases superfamily protein</fullName>
    </recommendedName>
</protein>
<evidence type="ECO:0008006" key="3">
    <source>
        <dbReference type="Google" id="ProtNLM"/>
    </source>
</evidence>
<organism evidence="1 2">
    <name type="scientific">Gossypium australe</name>
    <dbReference type="NCBI Taxonomy" id="47621"/>
    <lineage>
        <taxon>Eukaryota</taxon>
        <taxon>Viridiplantae</taxon>
        <taxon>Streptophyta</taxon>
        <taxon>Embryophyta</taxon>
        <taxon>Tracheophyta</taxon>
        <taxon>Spermatophyta</taxon>
        <taxon>Magnoliopsida</taxon>
        <taxon>eudicotyledons</taxon>
        <taxon>Gunneridae</taxon>
        <taxon>Pentapetalae</taxon>
        <taxon>rosids</taxon>
        <taxon>malvids</taxon>
        <taxon>Malvales</taxon>
        <taxon>Malvaceae</taxon>
        <taxon>Malvoideae</taxon>
        <taxon>Gossypium</taxon>
    </lineage>
</organism>
<dbReference type="PANTHER" id="PTHR46148">
    <property type="entry name" value="CHROMO DOMAIN-CONTAINING PROTEIN"/>
    <property type="match status" value="1"/>
</dbReference>
<dbReference type="AlphaFoldDB" id="A0A5B6VTV5"/>
<keyword evidence="2" id="KW-1185">Reference proteome</keyword>
<name>A0A5B6VTV5_9ROSI</name>
<sequence>MLQGCVIDFRGSWKDYLQLVEFTYNNSFQSSIQMAPYEAQYGCKCCTPLCWTELGVPESVFMKKGSALELPLKLARIHVVFHVSMLRWYRSNPSHIVPIKEIEIRPDLTFEQELVQILDRDFKVLRKKIVPLVKVTGGIMALRKPLGNLKI</sequence>
<dbReference type="PANTHER" id="PTHR46148:SF44">
    <property type="entry name" value="GAG-POL POLYPROTEIN"/>
    <property type="match status" value="1"/>
</dbReference>
<dbReference type="EMBL" id="SMMG02000005">
    <property type="protein sequence ID" value="KAA3472404.1"/>
    <property type="molecule type" value="Genomic_DNA"/>
</dbReference>
<dbReference type="OrthoDB" id="996762at2759"/>
<dbReference type="Proteomes" id="UP000325315">
    <property type="component" value="Unassembled WGS sequence"/>
</dbReference>
<proteinExistence type="predicted"/>
<reference evidence="2" key="1">
    <citation type="journal article" date="2019" name="Plant Biotechnol. J.">
        <title>Genome sequencing of the Australian wild diploid species Gossypium australe highlights disease resistance and delayed gland morphogenesis.</title>
        <authorList>
            <person name="Cai Y."/>
            <person name="Cai X."/>
            <person name="Wang Q."/>
            <person name="Wang P."/>
            <person name="Zhang Y."/>
            <person name="Cai C."/>
            <person name="Xu Y."/>
            <person name="Wang K."/>
            <person name="Zhou Z."/>
            <person name="Wang C."/>
            <person name="Geng S."/>
            <person name="Li B."/>
            <person name="Dong Q."/>
            <person name="Hou Y."/>
            <person name="Wang H."/>
            <person name="Ai P."/>
            <person name="Liu Z."/>
            <person name="Yi F."/>
            <person name="Sun M."/>
            <person name="An G."/>
            <person name="Cheng J."/>
            <person name="Zhang Y."/>
            <person name="Shi Q."/>
            <person name="Xie Y."/>
            <person name="Shi X."/>
            <person name="Chang Y."/>
            <person name="Huang F."/>
            <person name="Chen Y."/>
            <person name="Hong S."/>
            <person name="Mi L."/>
            <person name="Sun Q."/>
            <person name="Zhang L."/>
            <person name="Zhou B."/>
            <person name="Peng R."/>
            <person name="Zhang X."/>
            <person name="Liu F."/>
        </authorList>
    </citation>
    <scope>NUCLEOTIDE SEQUENCE [LARGE SCALE GENOMIC DNA]</scope>
    <source>
        <strain evidence="2">cv. PA1801</strain>
    </source>
</reference>
<comment type="caution">
    <text evidence="1">The sequence shown here is derived from an EMBL/GenBank/DDBJ whole genome shotgun (WGS) entry which is preliminary data.</text>
</comment>
<dbReference type="GO" id="GO:0003676">
    <property type="term" value="F:nucleic acid binding"/>
    <property type="evidence" value="ECO:0007669"/>
    <property type="project" value="InterPro"/>
</dbReference>
<dbReference type="InterPro" id="IPR036397">
    <property type="entry name" value="RNaseH_sf"/>
</dbReference>
<gene>
    <name evidence="1" type="ORF">EPI10_022887</name>
</gene>
<evidence type="ECO:0000313" key="1">
    <source>
        <dbReference type="EMBL" id="KAA3472404.1"/>
    </source>
</evidence>
<accession>A0A5B6VTV5</accession>